<feature type="signal peptide" evidence="1">
    <location>
        <begin position="1"/>
        <end position="19"/>
    </location>
</feature>
<dbReference type="Proteomes" id="UP000070700">
    <property type="component" value="Unassembled WGS sequence"/>
</dbReference>
<proteinExistence type="predicted"/>
<dbReference type="OrthoDB" id="4440815at2759"/>
<dbReference type="EMBL" id="KQ947412">
    <property type="protein sequence ID" value="KUJ18642.1"/>
    <property type="molecule type" value="Genomic_DNA"/>
</dbReference>
<evidence type="ECO:0000313" key="3">
    <source>
        <dbReference type="Proteomes" id="UP000070700"/>
    </source>
</evidence>
<dbReference type="KEGG" id="psco:LY89DRAFT_732198"/>
<dbReference type="GeneID" id="28829383"/>
<keyword evidence="3" id="KW-1185">Reference proteome</keyword>
<accession>A0A194XFU0</accession>
<evidence type="ECO:0000256" key="1">
    <source>
        <dbReference type="SAM" id="SignalP"/>
    </source>
</evidence>
<sequence length="55" mass="5581">MRPSTVILPIFAFASGALAQGTCPEGTTPVGECPLGIPCPQPNTICVSTTCCQSN</sequence>
<gene>
    <name evidence="2" type="ORF">LY89DRAFT_732198</name>
</gene>
<evidence type="ECO:0000313" key="2">
    <source>
        <dbReference type="EMBL" id="KUJ18642.1"/>
    </source>
</evidence>
<organism evidence="2 3">
    <name type="scientific">Mollisia scopiformis</name>
    <name type="common">Conifer needle endophyte fungus</name>
    <name type="synonym">Phialocephala scopiformis</name>
    <dbReference type="NCBI Taxonomy" id="149040"/>
    <lineage>
        <taxon>Eukaryota</taxon>
        <taxon>Fungi</taxon>
        <taxon>Dikarya</taxon>
        <taxon>Ascomycota</taxon>
        <taxon>Pezizomycotina</taxon>
        <taxon>Leotiomycetes</taxon>
        <taxon>Helotiales</taxon>
        <taxon>Mollisiaceae</taxon>
        <taxon>Mollisia</taxon>
    </lineage>
</organism>
<name>A0A194XFU0_MOLSC</name>
<reference evidence="2 3" key="1">
    <citation type="submission" date="2015-10" db="EMBL/GenBank/DDBJ databases">
        <title>Full genome of DAOMC 229536 Phialocephala scopiformis, a fungal endophyte of spruce producing the potent anti-insectan compound rugulosin.</title>
        <authorList>
            <consortium name="DOE Joint Genome Institute"/>
            <person name="Walker A.K."/>
            <person name="Frasz S.L."/>
            <person name="Seifert K.A."/>
            <person name="Miller J.D."/>
            <person name="Mondo S.J."/>
            <person name="Labutti K."/>
            <person name="Lipzen A."/>
            <person name="Dockter R."/>
            <person name="Kennedy M."/>
            <person name="Grigoriev I.V."/>
            <person name="Spatafora J.W."/>
        </authorList>
    </citation>
    <scope>NUCLEOTIDE SEQUENCE [LARGE SCALE GENOMIC DNA]</scope>
    <source>
        <strain evidence="2 3">CBS 120377</strain>
    </source>
</reference>
<dbReference type="InParanoid" id="A0A194XFU0"/>
<dbReference type="RefSeq" id="XP_018072997.1">
    <property type="nucleotide sequence ID" value="XM_018219657.1"/>
</dbReference>
<protein>
    <submittedName>
        <fullName evidence="2">Uncharacterized protein</fullName>
    </submittedName>
</protein>
<dbReference type="AlphaFoldDB" id="A0A194XFU0"/>
<keyword evidence="1" id="KW-0732">Signal</keyword>
<feature type="chain" id="PRO_5008268245" evidence="1">
    <location>
        <begin position="20"/>
        <end position="55"/>
    </location>
</feature>